<dbReference type="GO" id="GO:0005524">
    <property type="term" value="F:ATP binding"/>
    <property type="evidence" value="ECO:0007669"/>
    <property type="project" value="UniProtKB-KW"/>
</dbReference>
<keyword evidence="10" id="KW-0472">Membrane</keyword>
<evidence type="ECO:0000259" key="11">
    <source>
        <dbReference type="PROSITE" id="PS50893"/>
    </source>
</evidence>
<sequence length="510" mass="55355">MNTSGDRLRLMDISKSFGPIQALDHVTMTVVPGEVHGLLGENGAGKSTLLRILSGAFKPSDGHVEVDGVRLTSTGPVAARRAGIAMIHQELQHVPELTVAQNMFLGHPLKTGGLFVARRAQENAAAEALRSLDPTIDPAAPIRTLKVAQRQIVEIARAVMEDAKIIAMDEPTSSLTPAEFERLAVLIHQLAAKGVSIIYVSHKMDEVFQVCQAATILRDGRKVDEVRLAETTEQEVVARMVGRELATAHHRGFATDEIMLDVRGLSRGTAVQDATFQLRKGEVLGISGLIGAGRTELLRLLAGVDRPDAGEIRVEGHSIPTGRPRVAIAAGLGLLPEERKRDGIVARRSIRSNIGLASMKRFSRFGFVRRRALAAESEKLMREMNLRPLMIERPIGQFSGGNQQKAIIGRWIAAGARILLFDEPTRGIDVGAKAEIYSLIERLAAEGRSAIVVSSELPEILRVADRVLVMREGRIAGTLERDQLSEEAIVALAVPQSTDDTPIPQSRREA</sequence>
<evidence type="ECO:0000256" key="3">
    <source>
        <dbReference type="ARBA" id="ARBA00022448"/>
    </source>
</evidence>
<reference evidence="12 13" key="1">
    <citation type="journal article" date="2019" name="Syst. Appl. Microbiol.">
        <title>Microvirga tunisiensis sp. nov., a root nodule symbiotic bacterium isolated from Lupinus micranthus and L. luteus grown in Northern Tunisia.</title>
        <authorList>
            <person name="Msaddak A."/>
            <person name="Rejili M."/>
            <person name="Duran D."/>
            <person name="Mars M."/>
            <person name="Palacios J.M."/>
            <person name="Ruiz-Argueso T."/>
            <person name="Rey L."/>
            <person name="Imperial J."/>
        </authorList>
    </citation>
    <scope>NUCLEOTIDE SEQUENCE [LARGE SCALE GENOMIC DNA]</scope>
    <source>
        <strain evidence="12 13">Lmie10</strain>
    </source>
</reference>
<keyword evidence="3" id="KW-0813">Transport</keyword>
<dbReference type="GO" id="GO:0016887">
    <property type="term" value="F:ATP hydrolysis activity"/>
    <property type="evidence" value="ECO:0007669"/>
    <property type="project" value="InterPro"/>
</dbReference>
<dbReference type="PANTHER" id="PTHR43790:SF3">
    <property type="entry name" value="D-ALLOSE IMPORT ATP-BINDING PROTEIN ALSA-RELATED"/>
    <property type="match status" value="1"/>
</dbReference>
<evidence type="ECO:0000256" key="7">
    <source>
        <dbReference type="ARBA" id="ARBA00022741"/>
    </source>
</evidence>
<comment type="caution">
    <text evidence="12">The sequence shown here is derived from an EMBL/GenBank/DDBJ whole genome shotgun (WGS) entry which is preliminary data.</text>
</comment>
<dbReference type="InterPro" id="IPR027417">
    <property type="entry name" value="P-loop_NTPase"/>
</dbReference>
<dbReference type="CDD" id="cd03215">
    <property type="entry name" value="ABC_Carb_Monos_II"/>
    <property type="match status" value="1"/>
</dbReference>
<keyword evidence="9" id="KW-1278">Translocase</keyword>
<comment type="similarity">
    <text evidence="2">Belongs to the ABC transporter superfamily.</text>
</comment>
<dbReference type="Gene3D" id="3.40.50.300">
    <property type="entry name" value="P-loop containing nucleotide triphosphate hydrolases"/>
    <property type="match status" value="2"/>
</dbReference>
<dbReference type="AlphaFoldDB" id="A0A5N7MPC2"/>
<dbReference type="OrthoDB" id="8430269at2"/>
<dbReference type="PROSITE" id="PS00211">
    <property type="entry name" value="ABC_TRANSPORTER_1"/>
    <property type="match status" value="1"/>
</dbReference>
<accession>A0A5N7MPC2</accession>
<dbReference type="InterPro" id="IPR050107">
    <property type="entry name" value="ABC_carbohydrate_import_ATPase"/>
</dbReference>
<dbReference type="EMBL" id="VOSK01000171">
    <property type="protein sequence ID" value="MPR28783.1"/>
    <property type="molecule type" value="Genomic_DNA"/>
</dbReference>
<dbReference type="GO" id="GO:0005886">
    <property type="term" value="C:plasma membrane"/>
    <property type="evidence" value="ECO:0007669"/>
    <property type="project" value="UniProtKB-SubCell"/>
</dbReference>
<dbReference type="PROSITE" id="PS50893">
    <property type="entry name" value="ABC_TRANSPORTER_2"/>
    <property type="match status" value="2"/>
</dbReference>
<keyword evidence="8 12" id="KW-0067">ATP-binding</keyword>
<keyword evidence="7" id="KW-0547">Nucleotide-binding</keyword>
<dbReference type="InterPro" id="IPR003439">
    <property type="entry name" value="ABC_transporter-like_ATP-bd"/>
</dbReference>
<dbReference type="InterPro" id="IPR003593">
    <property type="entry name" value="AAA+_ATPase"/>
</dbReference>
<dbReference type="SMART" id="SM00382">
    <property type="entry name" value="AAA"/>
    <property type="match status" value="2"/>
</dbReference>
<evidence type="ECO:0000256" key="4">
    <source>
        <dbReference type="ARBA" id="ARBA00022475"/>
    </source>
</evidence>
<protein>
    <submittedName>
        <fullName evidence="12">Sugar ABC transporter ATP-binding protein</fullName>
    </submittedName>
</protein>
<keyword evidence="5" id="KW-0762">Sugar transport</keyword>
<feature type="domain" description="ABC transporter" evidence="11">
    <location>
        <begin position="253"/>
        <end position="497"/>
    </location>
</feature>
<dbReference type="InterPro" id="IPR017871">
    <property type="entry name" value="ABC_transporter-like_CS"/>
</dbReference>
<dbReference type="Proteomes" id="UP000403266">
    <property type="component" value="Unassembled WGS sequence"/>
</dbReference>
<feature type="domain" description="ABC transporter" evidence="11">
    <location>
        <begin position="8"/>
        <end position="244"/>
    </location>
</feature>
<keyword evidence="6" id="KW-0677">Repeat</keyword>
<dbReference type="CDD" id="cd03216">
    <property type="entry name" value="ABC_Carb_Monos_I"/>
    <property type="match status" value="1"/>
</dbReference>
<dbReference type="PANTHER" id="PTHR43790">
    <property type="entry name" value="CARBOHYDRATE TRANSPORT ATP-BINDING PROTEIN MG119-RELATED"/>
    <property type="match status" value="1"/>
</dbReference>
<comment type="subcellular location">
    <subcellularLocation>
        <location evidence="1">Cell membrane</location>
        <topology evidence="1">Peripheral membrane protein</topology>
    </subcellularLocation>
</comment>
<keyword evidence="4" id="KW-1003">Cell membrane</keyword>
<evidence type="ECO:0000313" key="13">
    <source>
        <dbReference type="Proteomes" id="UP000403266"/>
    </source>
</evidence>
<evidence type="ECO:0000256" key="8">
    <source>
        <dbReference type="ARBA" id="ARBA00022840"/>
    </source>
</evidence>
<dbReference type="SUPFAM" id="SSF52540">
    <property type="entry name" value="P-loop containing nucleoside triphosphate hydrolases"/>
    <property type="match status" value="2"/>
</dbReference>
<proteinExistence type="inferred from homology"/>
<evidence type="ECO:0000256" key="6">
    <source>
        <dbReference type="ARBA" id="ARBA00022737"/>
    </source>
</evidence>
<dbReference type="RefSeq" id="WP_152715334.1">
    <property type="nucleotide sequence ID" value="NZ_VOSJ01000217.1"/>
</dbReference>
<dbReference type="FunFam" id="3.40.50.300:FF:000127">
    <property type="entry name" value="Ribose import ATP-binding protein RbsA"/>
    <property type="match status" value="1"/>
</dbReference>
<evidence type="ECO:0000256" key="2">
    <source>
        <dbReference type="ARBA" id="ARBA00005417"/>
    </source>
</evidence>
<dbReference type="Pfam" id="PF00005">
    <property type="entry name" value="ABC_tran"/>
    <property type="match status" value="2"/>
</dbReference>
<gene>
    <name evidence="12" type="ORF">FS320_27515</name>
</gene>
<evidence type="ECO:0000256" key="1">
    <source>
        <dbReference type="ARBA" id="ARBA00004202"/>
    </source>
</evidence>
<evidence type="ECO:0000313" key="12">
    <source>
        <dbReference type="EMBL" id="MPR28783.1"/>
    </source>
</evidence>
<evidence type="ECO:0000256" key="9">
    <source>
        <dbReference type="ARBA" id="ARBA00022967"/>
    </source>
</evidence>
<keyword evidence="13" id="KW-1185">Reference proteome</keyword>
<organism evidence="12 13">
    <name type="scientific">Microvirga tunisiensis</name>
    <dbReference type="NCBI Taxonomy" id="2108360"/>
    <lineage>
        <taxon>Bacteria</taxon>
        <taxon>Pseudomonadati</taxon>
        <taxon>Pseudomonadota</taxon>
        <taxon>Alphaproteobacteria</taxon>
        <taxon>Hyphomicrobiales</taxon>
        <taxon>Methylobacteriaceae</taxon>
        <taxon>Microvirga</taxon>
    </lineage>
</organism>
<evidence type="ECO:0000256" key="10">
    <source>
        <dbReference type="ARBA" id="ARBA00023136"/>
    </source>
</evidence>
<evidence type="ECO:0000256" key="5">
    <source>
        <dbReference type="ARBA" id="ARBA00022597"/>
    </source>
</evidence>
<name>A0A5N7MPC2_9HYPH</name>